<name>A0ABD3QJ65_9STRA</name>
<organism evidence="5 6">
    <name type="scientific">Cyclotella cryptica</name>
    <dbReference type="NCBI Taxonomy" id="29204"/>
    <lineage>
        <taxon>Eukaryota</taxon>
        <taxon>Sar</taxon>
        <taxon>Stramenopiles</taxon>
        <taxon>Ochrophyta</taxon>
        <taxon>Bacillariophyta</taxon>
        <taxon>Coscinodiscophyceae</taxon>
        <taxon>Thalassiosirophycidae</taxon>
        <taxon>Stephanodiscales</taxon>
        <taxon>Stephanodiscaceae</taxon>
        <taxon>Cyclotella</taxon>
    </lineage>
</organism>
<sequence length="840" mass="95213">MNSITCVFLATTTAVFLLQLHPNNVVDSFVINSRSCTTTANKYKDHGVSRKYQSDYPRDERNRELQLQSHSSVPSPTAAKEIDLALSDEETQQSLDYLAKLIQTHLDNAETAANTSYENSIYDNPATPLAKHRFIDLVTSLKGELILESLFTLLPPPDDERLIQHAIIAMQSLLVYAMQIGVKGTEESQKKMVRHLFRRDDPPPPPPGKAVWVSTWDAEDIRRLKFYRDGELGKRVLAALKRRRTAVGAFDLLVEMGVWDKFEEVSLLRSGFPVRFWDEEEKCSLENQQLKQKNDPNNISKAENNNHDPDTILGIRQDLRHHKVYTIDSHSTEDIDDGLSVEVVDELSENKSQKRRLRYWIHIADVDRWAPRESKLLKVAERRGTSLYLPSVTLGMFPRNMASYVMALTSNADKNALSLGVELLDDGSIDAASIMLTPSLIHVDYRLTYDQVDEMLDEGVGYTEEWQVGALLSAATKRREHRVRQGSTEGFVPCPIPKSFLTLIEDEEKEGGYSIELKIETTHNSGLNITAGSTEGGISTHYDPFASPLSSSQLIVTEMMILAGEAIGKWHGLQPMQEDESSTGPFQLPNVLTLPYRRQPAPDYKTRAEEARQADFLFGMNKLYPHAWYCRRFFKPVVVSEEPGPHFGMGLDCYIQWSSPIRRLTDLKVHAALKRYLRRKRVNEMLLHNINIPPEITDIDLGCDISQLRLNGEAPVSKAKIVDPIDYSSGLGMIFAARPIQSSSTNFWLFEYVRRKVDGKETEVMFESIILGCVNQERFQYAVYVYELGLEHRYLSEVGKLEEGERLWLKVVSVNPRLELLTFSLASKSGGIHHSHPTSS</sequence>
<feature type="domain" description="RNB" evidence="4">
    <location>
        <begin position="316"/>
        <end position="679"/>
    </location>
</feature>
<dbReference type="EMBL" id="JABMIG020000032">
    <property type="protein sequence ID" value="KAL3800469.1"/>
    <property type="molecule type" value="Genomic_DNA"/>
</dbReference>
<accession>A0ABD3QJ65</accession>
<evidence type="ECO:0000259" key="4">
    <source>
        <dbReference type="SMART" id="SM00955"/>
    </source>
</evidence>
<feature type="compositionally biased region" description="Polar residues" evidence="2">
    <location>
        <begin position="287"/>
        <end position="303"/>
    </location>
</feature>
<evidence type="ECO:0000313" key="5">
    <source>
        <dbReference type="EMBL" id="KAL3800469.1"/>
    </source>
</evidence>
<protein>
    <recommendedName>
        <fullName evidence="1">DIS3-like exonuclease 1</fullName>
    </recommendedName>
</protein>
<evidence type="ECO:0000313" key="6">
    <source>
        <dbReference type="Proteomes" id="UP001516023"/>
    </source>
</evidence>
<feature type="region of interest" description="Disordered" evidence="2">
    <location>
        <begin position="287"/>
        <end position="307"/>
    </location>
</feature>
<dbReference type="PANTHER" id="PTHR23355:SF30">
    <property type="entry name" value="DIS3-LIKE EXONUCLEASE 1"/>
    <property type="match status" value="1"/>
</dbReference>
<dbReference type="InterPro" id="IPR012340">
    <property type="entry name" value="NA-bd_OB-fold"/>
</dbReference>
<feature type="chain" id="PRO_5044894268" description="DIS3-like exonuclease 1" evidence="3">
    <location>
        <begin position="29"/>
        <end position="840"/>
    </location>
</feature>
<evidence type="ECO:0000256" key="1">
    <source>
        <dbReference type="ARBA" id="ARBA00016366"/>
    </source>
</evidence>
<reference evidence="5 6" key="1">
    <citation type="journal article" date="2020" name="G3 (Bethesda)">
        <title>Improved Reference Genome for Cyclotella cryptica CCMP332, a Model for Cell Wall Morphogenesis, Salinity Adaptation, and Lipid Production in Diatoms (Bacillariophyta).</title>
        <authorList>
            <person name="Roberts W.R."/>
            <person name="Downey K.M."/>
            <person name="Ruck E.C."/>
            <person name="Traller J.C."/>
            <person name="Alverson A.J."/>
        </authorList>
    </citation>
    <scope>NUCLEOTIDE SEQUENCE [LARGE SCALE GENOMIC DNA]</scope>
    <source>
        <strain evidence="5 6">CCMP332</strain>
    </source>
</reference>
<dbReference type="SMART" id="SM00955">
    <property type="entry name" value="RNB"/>
    <property type="match status" value="1"/>
</dbReference>
<evidence type="ECO:0000256" key="3">
    <source>
        <dbReference type="SAM" id="SignalP"/>
    </source>
</evidence>
<dbReference type="Pfam" id="PF23161">
    <property type="entry name" value="HTH_RNase_II"/>
    <property type="match status" value="1"/>
</dbReference>
<comment type="caution">
    <text evidence="5">The sequence shown here is derived from an EMBL/GenBank/DDBJ whole genome shotgun (WGS) entry which is preliminary data.</text>
</comment>
<proteinExistence type="predicted"/>
<feature type="compositionally biased region" description="Basic and acidic residues" evidence="2">
    <location>
        <begin position="47"/>
        <end position="64"/>
    </location>
</feature>
<feature type="compositionally biased region" description="Polar residues" evidence="2">
    <location>
        <begin position="65"/>
        <end position="75"/>
    </location>
</feature>
<dbReference type="InterPro" id="IPR056404">
    <property type="entry name" value="HTH_RNase_II"/>
</dbReference>
<feature type="signal peptide" evidence="3">
    <location>
        <begin position="1"/>
        <end position="28"/>
    </location>
</feature>
<feature type="region of interest" description="Disordered" evidence="2">
    <location>
        <begin position="47"/>
        <end position="78"/>
    </location>
</feature>
<keyword evidence="6" id="KW-1185">Reference proteome</keyword>
<dbReference type="AlphaFoldDB" id="A0ABD3QJ65"/>
<dbReference type="PANTHER" id="PTHR23355">
    <property type="entry name" value="RIBONUCLEASE"/>
    <property type="match status" value="1"/>
</dbReference>
<keyword evidence="3" id="KW-0732">Signal</keyword>
<dbReference type="Proteomes" id="UP001516023">
    <property type="component" value="Unassembled WGS sequence"/>
</dbReference>
<dbReference type="InterPro" id="IPR001900">
    <property type="entry name" value="RNase_II/R"/>
</dbReference>
<dbReference type="SUPFAM" id="SSF50249">
    <property type="entry name" value="Nucleic acid-binding proteins"/>
    <property type="match status" value="1"/>
</dbReference>
<dbReference type="InterPro" id="IPR050180">
    <property type="entry name" value="RNR_Ribonuclease"/>
</dbReference>
<evidence type="ECO:0000256" key="2">
    <source>
        <dbReference type="SAM" id="MobiDB-lite"/>
    </source>
</evidence>
<dbReference type="Pfam" id="PF00773">
    <property type="entry name" value="RNB"/>
    <property type="match status" value="1"/>
</dbReference>
<gene>
    <name evidence="5" type="ORF">HJC23_011706</name>
</gene>